<reference evidence="1 2" key="1">
    <citation type="submission" date="2019-08" db="EMBL/GenBank/DDBJ databases">
        <title>Lewinella sp. strain SSH13 Genome sequencing and assembly.</title>
        <authorList>
            <person name="Kim I."/>
        </authorList>
    </citation>
    <scope>NUCLEOTIDE SEQUENCE [LARGE SCALE GENOMIC DNA]</scope>
    <source>
        <strain evidence="1 2">SSH13</strain>
    </source>
</reference>
<dbReference type="Proteomes" id="UP000321907">
    <property type="component" value="Unassembled WGS sequence"/>
</dbReference>
<evidence type="ECO:0008006" key="3">
    <source>
        <dbReference type="Google" id="ProtNLM"/>
    </source>
</evidence>
<sequence length="150" mass="16937">MKQWLGIEGVKLELVLPEKFSVEQGTLEGKIRMYSKNAQTVSGLRLVLIEKYTRGREEEQLVDEYMLGELIIRDEIPVPAEGEIVEVPFSLPFEPMQSEVDVFGSKNFLYKGLAWVARKTRNAESEYRVEAEAQVTGVGLSPFVQQVIGS</sequence>
<evidence type="ECO:0000313" key="1">
    <source>
        <dbReference type="EMBL" id="TXF87836.1"/>
    </source>
</evidence>
<keyword evidence="2" id="KW-1185">Reference proteome</keyword>
<dbReference type="AlphaFoldDB" id="A0A5C7FKK2"/>
<accession>A0A5C7FKK2</accession>
<dbReference type="OrthoDB" id="1494501at2"/>
<organism evidence="1 2">
    <name type="scientific">Neolewinella aurantiaca</name>
    <dbReference type="NCBI Taxonomy" id="2602767"/>
    <lineage>
        <taxon>Bacteria</taxon>
        <taxon>Pseudomonadati</taxon>
        <taxon>Bacteroidota</taxon>
        <taxon>Saprospiria</taxon>
        <taxon>Saprospirales</taxon>
        <taxon>Lewinellaceae</taxon>
        <taxon>Neolewinella</taxon>
    </lineage>
</organism>
<name>A0A5C7FKK2_9BACT</name>
<protein>
    <recommendedName>
        <fullName evidence="3">Arrestin-like N-terminal domain-containing protein</fullName>
    </recommendedName>
</protein>
<comment type="caution">
    <text evidence="1">The sequence shown here is derived from an EMBL/GenBank/DDBJ whole genome shotgun (WGS) entry which is preliminary data.</text>
</comment>
<proteinExistence type="predicted"/>
<dbReference type="EMBL" id="VOXD01000031">
    <property type="protein sequence ID" value="TXF87836.1"/>
    <property type="molecule type" value="Genomic_DNA"/>
</dbReference>
<evidence type="ECO:0000313" key="2">
    <source>
        <dbReference type="Proteomes" id="UP000321907"/>
    </source>
</evidence>
<gene>
    <name evidence="1" type="ORF">FUA23_17210</name>
</gene>